<dbReference type="InterPro" id="IPR002110">
    <property type="entry name" value="Ankyrin_rpt"/>
</dbReference>
<dbReference type="EMBL" id="VDEP01000180">
    <property type="protein sequence ID" value="KAA1125290.1"/>
    <property type="molecule type" value="Genomic_DNA"/>
</dbReference>
<feature type="compositionally biased region" description="Low complexity" evidence="2">
    <location>
        <begin position="47"/>
        <end position="64"/>
    </location>
</feature>
<dbReference type="Proteomes" id="UP000325313">
    <property type="component" value="Unassembled WGS sequence"/>
</dbReference>
<evidence type="ECO:0000313" key="3">
    <source>
        <dbReference type="EMBL" id="KAA1125290.1"/>
    </source>
</evidence>
<name>A0A5B0RHU2_PUCGR</name>
<evidence type="ECO:0000313" key="4">
    <source>
        <dbReference type="Proteomes" id="UP000325313"/>
    </source>
</evidence>
<dbReference type="Gene3D" id="1.25.40.20">
    <property type="entry name" value="Ankyrin repeat-containing domain"/>
    <property type="match status" value="1"/>
</dbReference>
<comment type="caution">
    <text evidence="3">The sequence shown here is derived from an EMBL/GenBank/DDBJ whole genome shotgun (WGS) entry which is preliminary data.</text>
</comment>
<organism evidence="3 4">
    <name type="scientific">Puccinia graminis f. sp. tritici</name>
    <dbReference type="NCBI Taxonomy" id="56615"/>
    <lineage>
        <taxon>Eukaryota</taxon>
        <taxon>Fungi</taxon>
        <taxon>Dikarya</taxon>
        <taxon>Basidiomycota</taxon>
        <taxon>Pucciniomycotina</taxon>
        <taxon>Pucciniomycetes</taxon>
        <taxon>Pucciniales</taxon>
        <taxon>Pucciniaceae</taxon>
        <taxon>Puccinia</taxon>
    </lineage>
</organism>
<gene>
    <name evidence="3" type="ORF">PGTUg99_010466</name>
</gene>
<keyword evidence="1" id="KW-0040">ANK repeat</keyword>
<dbReference type="PROSITE" id="PS50088">
    <property type="entry name" value="ANK_REPEAT"/>
    <property type="match status" value="1"/>
</dbReference>
<proteinExistence type="predicted"/>
<accession>A0A5B0RHU2</accession>
<protein>
    <submittedName>
        <fullName evidence="3">Uncharacterized protein</fullName>
    </submittedName>
</protein>
<feature type="region of interest" description="Disordered" evidence="2">
    <location>
        <begin position="163"/>
        <end position="183"/>
    </location>
</feature>
<sequence>MEYLLRNAEPSNQKAGRTRRRNEEGEGEESKKEEVERDEYGLELIRSSTTDAEPAAATPASSASRELKIGGSTVSKLLPPQVVVQPTTPEEHHTAAEIRPPAAAALLQLHNLVLDHPHSQLQHFLASSSLALRQPHEFSRLINGYLNVRLVDGLDLIPKPKLSSHSLSSISGSNPLSPNKKTREKGYTAFHQACDIGDLKKVEMLCDAGVDRGLKDEMDGLTGLELAREAGRTEVVGFLSSL</sequence>
<dbReference type="InterPro" id="IPR036770">
    <property type="entry name" value="Ankyrin_rpt-contain_sf"/>
</dbReference>
<feature type="region of interest" description="Disordered" evidence="2">
    <location>
        <begin position="1"/>
        <end position="66"/>
    </location>
</feature>
<feature type="compositionally biased region" description="Basic and acidic residues" evidence="2">
    <location>
        <begin position="21"/>
        <end position="40"/>
    </location>
</feature>
<feature type="repeat" description="ANK" evidence="1">
    <location>
        <begin position="185"/>
        <end position="217"/>
    </location>
</feature>
<evidence type="ECO:0000256" key="2">
    <source>
        <dbReference type="SAM" id="MobiDB-lite"/>
    </source>
</evidence>
<reference evidence="3 4" key="1">
    <citation type="submission" date="2019-05" db="EMBL/GenBank/DDBJ databases">
        <title>Emergence of the Ug99 lineage of the wheat stem rust pathogen through somatic hybridization.</title>
        <authorList>
            <person name="Li F."/>
            <person name="Upadhyaya N.M."/>
            <person name="Sperschneider J."/>
            <person name="Matny O."/>
            <person name="Nguyen-Phuc H."/>
            <person name="Mago R."/>
            <person name="Raley C."/>
            <person name="Miller M.E."/>
            <person name="Silverstein K.A.T."/>
            <person name="Henningsen E."/>
            <person name="Hirsch C.D."/>
            <person name="Visser B."/>
            <person name="Pretorius Z.A."/>
            <person name="Steffenson B.J."/>
            <person name="Schwessinger B."/>
            <person name="Dodds P.N."/>
            <person name="Figueroa M."/>
        </authorList>
    </citation>
    <scope>NUCLEOTIDE SEQUENCE [LARGE SCALE GENOMIC DNA]</scope>
    <source>
        <strain evidence="3 4">Ug99</strain>
    </source>
</reference>
<evidence type="ECO:0000256" key="1">
    <source>
        <dbReference type="PROSITE-ProRule" id="PRU00023"/>
    </source>
</evidence>
<feature type="compositionally biased region" description="Low complexity" evidence="2">
    <location>
        <begin position="163"/>
        <end position="179"/>
    </location>
</feature>
<dbReference type="PROSITE" id="PS50297">
    <property type="entry name" value="ANK_REP_REGION"/>
    <property type="match status" value="1"/>
</dbReference>
<dbReference type="AlphaFoldDB" id="A0A5B0RHU2"/>
<dbReference type="SUPFAM" id="SSF48403">
    <property type="entry name" value="Ankyrin repeat"/>
    <property type="match status" value="1"/>
</dbReference>